<dbReference type="GO" id="GO:0045892">
    <property type="term" value="P:negative regulation of DNA-templated transcription"/>
    <property type="evidence" value="ECO:0007669"/>
    <property type="project" value="InterPro"/>
</dbReference>
<evidence type="ECO:0000313" key="2">
    <source>
        <dbReference type="Proteomes" id="UP000014585"/>
    </source>
</evidence>
<name>S3JUA5_9ENTR</name>
<dbReference type="InterPro" id="IPR010712">
    <property type="entry name" value="Arsenical-R_ArsD"/>
</dbReference>
<dbReference type="RefSeq" id="WP_016536748.1">
    <property type="nucleotide sequence ID" value="NZ_KE161030.1"/>
</dbReference>
<sequence length="120" mass="12971">MSRIEIFEAAGCCATSGVTVQDSALQWNADLQWARQNGISIQRYSLAKNPQSFITNPLAQAFLNSAGPGALPLILLDGAQVMAGQLPSRADLARWADVPFSQDWDDDRAIPACCNIPRLP</sequence>
<protein>
    <submittedName>
        <fullName evidence="1">Arsenical resistance operon trans-acting repressor ArsD</fullName>
    </submittedName>
</protein>
<dbReference type="Gene3D" id="3.40.30.10">
    <property type="entry name" value="Glutaredoxin"/>
    <property type="match status" value="1"/>
</dbReference>
<comment type="caution">
    <text evidence="1">The sequence shown here is derived from an EMBL/GenBank/DDBJ whole genome shotgun (WGS) entry which is preliminary data.</text>
</comment>
<dbReference type="AlphaFoldDB" id="S3JUA5"/>
<dbReference type="EMBL" id="ATDT01000021">
    <property type="protein sequence ID" value="EPF16699.1"/>
    <property type="molecule type" value="Genomic_DNA"/>
</dbReference>
<dbReference type="HOGENOM" id="CLU_120868_1_0_6"/>
<organism evidence="1 2">
    <name type="scientific">Cedecea davisae DSM 4568</name>
    <dbReference type="NCBI Taxonomy" id="566551"/>
    <lineage>
        <taxon>Bacteria</taxon>
        <taxon>Pseudomonadati</taxon>
        <taxon>Pseudomonadota</taxon>
        <taxon>Gammaproteobacteria</taxon>
        <taxon>Enterobacterales</taxon>
        <taxon>Enterobacteriaceae</taxon>
        <taxon>Cedecea</taxon>
    </lineage>
</organism>
<dbReference type="GO" id="GO:0003677">
    <property type="term" value="F:DNA binding"/>
    <property type="evidence" value="ECO:0007669"/>
    <property type="project" value="InterPro"/>
</dbReference>
<dbReference type="Pfam" id="PF06953">
    <property type="entry name" value="ArsD"/>
    <property type="match status" value="1"/>
</dbReference>
<accession>S3JUA5</accession>
<dbReference type="PATRIC" id="fig|566551.4.peg.2246"/>
<dbReference type="STRING" id="566551.HMPREF0201_02447"/>
<evidence type="ECO:0000313" key="1">
    <source>
        <dbReference type="EMBL" id="EPF16699.1"/>
    </source>
</evidence>
<dbReference type="OrthoDB" id="9801358at2"/>
<proteinExistence type="predicted"/>
<reference evidence="1 2" key="1">
    <citation type="submission" date="2013-04" db="EMBL/GenBank/DDBJ databases">
        <authorList>
            <person name="Weinstock G."/>
            <person name="Sodergren E."/>
            <person name="Lobos E.A."/>
            <person name="Fulton L."/>
            <person name="Fulton R."/>
            <person name="Courtney L."/>
            <person name="Fronick C."/>
            <person name="O'Laughlin M."/>
            <person name="Godfrey J."/>
            <person name="Wilson R.M."/>
            <person name="Miner T."/>
            <person name="Farmer C."/>
            <person name="Delehaunty K."/>
            <person name="Cordes M."/>
            <person name="Minx P."/>
            <person name="Tomlinson C."/>
            <person name="Chen J."/>
            <person name="Wollam A."/>
            <person name="Pepin K.H."/>
            <person name="Palsikar V.B."/>
            <person name="Zhang X."/>
            <person name="Suruliraj S."/>
            <person name="Perna N.T."/>
            <person name="Plunkett G."/>
            <person name="Warren W."/>
            <person name="Mitreva M."/>
            <person name="Mardis E.R."/>
            <person name="Wilson R.K."/>
        </authorList>
    </citation>
    <scope>NUCLEOTIDE SEQUENCE [LARGE SCALE GENOMIC DNA]</scope>
    <source>
        <strain evidence="1 2">DSM 4568</strain>
    </source>
</reference>
<dbReference type="Proteomes" id="UP000014585">
    <property type="component" value="Unassembled WGS sequence"/>
</dbReference>
<gene>
    <name evidence="1" type="ORF">HMPREF0201_02447</name>
</gene>
<dbReference type="GO" id="GO:0046685">
    <property type="term" value="P:response to arsenic-containing substance"/>
    <property type="evidence" value="ECO:0007669"/>
    <property type="project" value="InterPro"/>
</dbReference>